<evidence type="ECO:0000313" key="2">
    <source>
        <dbReference type="EMBL" id="GEN56469.1"/>
    </source>
</evidence>
<comment type="caution">
    <text evidence="2">The sequence shown here is derived from an EMBL/GenBank/DDBJ whole genome shotgun (WGS) entry which is preliminary data.</text>
</comment>
<protein>
    <recommendedName>
        <fullName evidence="4">DUF624 domain-containing protein</fullName>
    </recommendedName>
</protein>
<name>A0A511X0J8_9BACI</name>
<accession>A0A511X0J8</accession>
<dbReference type="Proteomes" id="UP000321400">
    <property type="component" value="Unassembled WGS sequence"/>
</dbReference>
<organism evidence="2 3">
    <name type="scientific">Halolactibacillus alkaliphilus</name>
    <dbReference type="NCBI Taxonomy" id="442899"/>
    <lineage>
        <taxon>Bacteria</taxon>
        <taxon>Bacillati</taxon>
        <taxon>Bacillota</taxon>
        <taxon>Bacilli</taxon>
        <taxon>Bacillales</taxon>
        <taxon>Bacillaceae</taxon>
        <taxon>Halolactibacillus</taxon>
    </lineage>
</organism>
<dbReference type="InterPro" id="IPR006938">
    <property type="entry name" value="DUF624"/>
</dbReference>
<keyword evidence="3" id="KW-1185">Reference proteome</keyword>
<dbReference type="EMBL" id="BJYE01000008">
    <property type="protein sequence ID" value="GEN56469.1"/>
    <property type="molecule type" value="Genomic_DNA"/>
</dbReference>
<dbReference type="RefSeq" id="WP_089799034.1">
    <property type="nucleotide sequence ID" value="NZ_BJYE01000008.1"/>
</dbReference>
<dbReference type="AlphaFoldDB" id="A0A511X0J8"/>
<feature type="transmembrane region" description="Helical" evidence="1">
    <location>
        <begin position="26"/>
        <end position="51"/>
    </location>
</feature>
<keyword evidence="1" id="KW-0812">Transmembrane</keyword>
<evidence type="ECO:0008006" key="4">
    <source>
        <dbReference type="Google" id="ProtNLM"/>
    </source>
</evidence>
<dbReference type="Pfam" id="PF04854">
    <property type="entry name" value="DUF624"/>
    <property type="match status" value="1"/>
</dbReference>
<feature type="transmembrane region" description="Helical" evidence="1">
    <location>
        <begin position="180"/>
        <end position="199"/>
    </location>
</feature>
<feature type="transmembrane region" description="Helical" evidence="1">
    <location>
        <begin position="111"/>
        <end position="135"/>
    </location>
</feature>
<gene>
    <name evidence="2" type="primary">yesV_2</name>
    <name evidence="2" type="ORF">HAL01_09330</name>
</gene>
<proteinExistence type="predicted"/>
<feature type="transmembrane region" description="Helical" evidence="1">
    <location>
        <begin position="80"/>
        <end position="99"/>
    </location>
</feature>
<feature type="transmembrane region" description="Helical" evidence="1">
    <location>
        <begin position="156"/>
        <end position="174"/>
    </location>
</feature>
<dbReference type="OrthoDB" id="2182676at2"/>
<evidence type="ECO:0000313" key="3">
    <source>
        <dbReference type="Proteomes" id="UP000321400"/>
    </source>
</evidence>
<evidence type="ECO:0000256" key="1">
    <source>
        <dbReference type="SAM" id="Phobius"/>
    </source>
</evidence>
<keyword evidence="1" id="KW-0472">Membrane</keyword>
<keyword evidence="1" id="KW-1133">Transmembrane helix</keyword>
<reference evidence="2 3" key="1">
    <citation type="submission" date="2019-07" db="EMBL/GenBank/DDBJ databases">
        <title>Whole genome shotgun sequence of Halolactibacillus alkaliphilus NBRC 103919.</title>
        <authorList>
            <person name="Hosoyama A."/>
            <person name="Uohara A."/>
            <person name="Ohji S."/>
            <person name="Ichikawa N."/>
        </authorList>
    </citation>
    <scope>NUCLEOTIDE SEQUENCE [LARGE SCALE GENOMIC DNA]</scope>
    <source>
        <strain evidence="2 3">NBRC 103919</strain>
    </source>
</reference>
<sequence>MGILSTKGSIYKATEWISRFAYVNGLWVVLTVTGLGLFGWAPATVAMFVVIRKWLMGEKDIPVFKTYWQAYKKHFVQANIFGLFYFGVGYILFFDLVYFKAQEGLMSQIMFYLFLLISYVLIISFFFVFPVFVHYDLKKRLQVIKYSMLIPLLRPLEMIGFILCGALLALMLILFPSVGILFGMSLFGFLAMYFAYRAFSKIEQKGEVLLKNS</sequence>
<dbReference type="STRING" id="442899.SAMN05720591_10171"/>